<keyword evidence="3 7" id="KW-0791">Threonine biosynthesis</keyword>
<evidence type="ECO:0000313" key="12">
    <source>
        <dbReference type="Proteomes" id="UP000070404"/>
    </source>
</evidence>
<dbReference type="HAMAP" id="MF_00384">
    <property type="entry name" value="Homoser_kinase"/>
    <property type="match status" value="1"/>
</dbReference>
<keyword evidence="4 7" id="KW-0547">Nucleotide-binding</keyword>
<evidence type="ECO:0000256" key="6">
    <source>
        <dbReference type="ARBA" id="ARBA00022840"/>
    </source>
</evidence>
<evidence type="ECO:0000313" key="11">
    <source>
        <dbReference type="EMBL" id="KXB06856.1"/>
    </source>
</evidence>
<dbReference type="InterPro" id="IPR014721">
    <property type="entry name" value="Ribsml_uS5_D2-typ_fold_subgr"/>
</dbReference>
<evidence type="ECO:0000256" key="2">
    <source>
        <dbReference type="ARBA" id="ARBA00022679"/>
    </source>
</evidence>
<comment type="catalytic activity">
    <reaction evidence="7">
        <text>L-homoserine + ATP = O-phospho-L-homoserine + ADP + H(+)</text>
        <dbReference type="Rhea" id="RHEA:13985"/>
        <dbReference type="ChEBI" id="CHEBI:15378"/>
        <dbReference type="ChEBI" id="CHEBI:30616"/>
        <dbReference type="ChEBI" id="CHEBI:57476"/>
        <dbReference type="ChEBI" id="CHEBI:57590"/>
        <dbReference type="ChEBI" id="CHEBI:456216"/>
        <dbReference type="EC" id="2.7.1.39"/>
    </reaction>
</comment>
<keyword evidence="12" id="KW-1185">Reference proteome</keyword>
<dbReference type="Pfam" id="PF00288">
    <property type="entry name" value="GHMP_kinases_N"/>
    <property type="match status" value="1"/>
</dbReference>
<name>A0A133VK83_9EURY</name>
<dbReference type="PANTHER" id="PTHR20861:SF1">
    <property type="entry name" value="HOMOSERINE KINASE"/>
    <property type="match status" value="1"/>
</dbReference>
<reference evidence="11 12" key="1">
    <citation type="journal article" date="2016" name="Sci. Rep.">
        <title>Metabolic traits of an uncultured archaeal lineage -MSBL1- from brine pools of the Red Sea.</title>
        <authorList>
            <person name="Mwirichia R."/>
            <person name="Alam I."/>
            <person name="Rashid M."/>
            <person name="Vinu M."/>
            <person name="Ba-Alawi W."/>
            <person name="Anthony Kamau A."/>
            <person name="Kamanda Ngugi D."/>
            <person name="Goker M."/>
            <person name="Klenk H.P."/>
            <person name="Bajic V."/>
            <person name="Stingl U."/>
        </authorList>
    </citation>
    <scope>NUCLEOTIDE SEQUENCE [LARGE SCALE GENOMIC DNA]</scope>
    <source>
        <strain evidence="11">SCGC-AAA382C18</strain>
    </source>
</reference>
<keyword evidence="6 7" id="KW-0067">ATP-binding</keyword>
<evidence type="ECO:0000259" key="10">
    <source>
        <dbReference type="Pfam" id="PF08544"/>
    </source>
</evidence>
<dbReference type="PIRSF" id="PIRSF000676">
    <property type="entry name" value="Homoser_kin"/>
    <property type="match status" value="1"/>
</dbReference>
<proteinExistence type="inferred from homology"/>
<evidence type="ECO:0000256" key="3">
    <source>
        <dbReference type="ARBA" id="ARBA00022697"/>
    </source>
</evidence>
<dbReference type="GO" id="GO:0005737">
    <property type="term" value="C:cytoplasm"/>
    <property type="evidence" value="ECO:0007669"/>
    <property type="project" value="UniProtKB-SubCell"/>
</dbReference>
<dbReference type="Proteomes" id="UP000070404">
    <property type="component" value="Unassembled WGS sequence"/>
</dbReference>
<dbReference type="InterPro" id="IPR020568">
    <property type="entry name" value="Ribosomal_Su5_D2-typ_SF"/>
</dbReference>
<protein>
    <recommendedName>
        <fullName evidence="7 8">Homoserine kinase</fullName>
        <shortName evidence="7">HK</shortName>
        <shortName evidence="7">HSK</shortName>
        <ecNumber evidence="7 8">2.7.1.39</ecNumber>
    </recommendedName>
</protein>
<accession>A0A133VK83</accession>
<dbReference type="PRINTS" id="PR00958">
    <property type="entry name" value="HOMSERKINASE"/>
</dbReference>
<dbReference type="InterPro" id="IPR000870">
    <property type="entry name" value="Homoserine_kinase"/>
</dbReference>
<evidence type="ECO:0000256" key="1">
    <source>
        <dbReference type="ARBA" id="ARBA00022605"/>
    </source>
</evidence>
<dbReference type="GO" id="GO:0004413">
    <property type="term" value="F:homoserine kinase activity"/>
    <property type="evidence" value="ECO:0007669"/>
    <property type="project" value="UniProtKB-UniRule"/>
</dbReference>
<comment type="pathway">
    <text evidence="7">Amino-acid biosynthesis; L-threonine biosynthesis; L-threonine from L-aspartate: step 4/5.</text>
</comment>
<dbReference type="InterPro" id="IPR006204">
    <property type="entry name" value="GHMP_kinase_N_dom"/>
</dbReference>
<dbReference type="InterPro" id="IPR013750">
    <property type="entry name" value="GHMP_kinase_C_dom"/>
</dbReference>
<feature type="domain" description="GHMP kinase N-terminal" evidence="9">
    <location>
        <begin position="61"/>
        <end position="146"/>
    </location>
</feature>
<comment type="caution">
    <text evidence="7">Lacks conserved residue(s) required for the propagation of feature annotation.</text>
</comment>
<dbReference type="Gene3D" id="3.30.230.10">
    <property type="match status" value="1"/>
</dbReference>
<dbReference type="Gene3D" id="3.30.70.890">
    <property type="entry name" value="GHMP kinase, C-terminal domain"/>
    <property type="match status" value="1"/>
</dbReference>
<dbReference type="PANTHER" id="PTHR20861">
    <property type="entry name" value="HOMOSERINE/4-DIPHOSPHOCYTIDYL-2-C-METHYL-D-ERYTHRITOL KINASE"/>
    <property type="match status" value="1"/>
</dbReference>
<evidence type="ECO:0000259" key="9">
    <source>
        <dbReference type="Pfam" id="PF00288"/>
    </source>
</evidence>
<comment type="caution">
    <text evidence="11">The sequence shown here is derived from an EMBL/GenBank/DDBJ whole genome shotgun (WGS) entry which is preliminary data.</text>
</comment>
<feature type="domain" description="GHMP kinase C-terminal" evidence="10">
    <location>
        <begin position="206"/>
        <end position="284"/>
    </location>
</feature>
<comment type="function">
    <text evidence="7">Catalyzes the ATP-dependent phosphorylation of L-homoserine to L-homoserine phosphate.</text>
</comment>
<keyword evidence="7" id="KW-0963">Cytoplasm</keyword>
<evidence type="ECO:0000256" key="8">
    <source>
        <dbReference type="NCBIfam" id="TIGR00191"/>
    </source>
</evidence>
<dbReference type="GO" id="GO:0005524">
    <property type="term" value="F:ATP binding"/>
    <property type="evidence" value="ECO:0007669"/>
    <property type="project" value="UniProtKB-UniRule"/>
</dbReference>
<comment type="subcellular location">
    <subcellularLocation>
        <location evidence="7">Cytoplasm</location>
    </subcellularLocation>
</comment>
<gene>
    <name evidence="7" type="primary">thrB</name>
    <name evidence="11" type="ORF">AKJ52_01425</name>
</gene>
<dbReference type="UniPathway" id="UPA00050">
    <property type="reaction ID" value="UER00064"/>
</dbReference>
<evidence type="ECO:0000256" key="7">
    <source>
        <dbReference type="HAMAP-Rule" id="MF_00384"/>
    </source>
</evidence>
<dbReference type="SUPFAM" id="SSF55060">
    <property type="entry name" value="GHMP Kinase, C-terminal domain"/>
    <property type="match status" value="1"/>
</dbReference>
<dbReference type="EC" id="2.7.1.39" evidence="7 8"/>
<keyword evidence="2 7" id="KW-0808">Transferase</keyword>
<evidence type="ECO:0000256" key="4">
    <source>
        <dbReference type="ARBA" id="ARBA00022741"/>
    </source>
</evidence>
<dbReference type="NCBIfam" id="TIGR00191">
    <property type="entry name" value="thrB"/>
    <property type="match status" value="1"/>
</dbReference>
<keyword evidence="5 7" id="KW-0418">Kinase</keyword>
<sequence>MNTSVKVTSPSSIANLGPGFDVFAMALNEPVDKVEMSFSEEMNISDVSNFKNIPRDPHSNSVTLAAKRVFKMAGEERNLDISIEKNIEIGKGLGSSGASAAAGAVAANALLGNPLGEAKLIEAAGFAEEKIAGTAHYDNVAASILGDFVIIGSSQPLEFEILDVPEMKLVLAVPGNRASTREGRKSLPKEVRLSDSVSNVGRACLMVSSLHRGDIESFARNIVDSIVEPIRTSTMKRVERVKEAAIESGALGSAMSGAGPSVFAILEPDDDEGEVKKAMKEAFESEGQECRVFSTEPGVGCSIEVEE</sequence>
<dbReference type="AlphaFoldDB" id="A0A133VK83"/>
<dbReference type="EMBL" id="LHYF01000020">
    <property type="protein sequence ID" value="KXB06856.1"/>
    <property type="molecule type" value="Genomic_DNA"/>
</dbReference>
<dbReference type="InterPro" id="IPR036554">
    <property type="entry name" value="GHMP_kinase_C_sf"/>
</dbReference>
<dbReference type="NCBIfam" id="NF002288">
    <property type="entry name" value="PRK01212.1-4"/>
    <property type="match status" value="1"/>
</dbReference>
<comment type="similarity">
    <text evidence="7">Belongs to the GHMP kinase family. Homoserine kinase subfamily.</text>
</comment>
<evidence type="ECO:0000256" key="5">
    <source>
        <dbReference type="ARBA" id="ARBA00022777"/>
    </source>
</evidence>
<dbReference type="SUPFAM" id="SSF54211">
    <property type="entry name" value="Ribosomal protein S5 domain 2-like"/>
    <property type="match status" value="1"/>
</dbReference>
<keyword evidence="1 7" id="KW-0028">Amino-acid biosynthesis</keyword>
<dbReference type="GO" id="GO:0009088">
    <property type="term" value="P:threonine biosynthetic process"/>
    <property type="evidence" value="ECO:0007669"/>
    <property type="project" value="UniProtKB-UniRule"/>
</dbReference>
<organism evidence="11 12">
    <name type="scientific">candidate division MSBL1 archaeon SCGC-AAA382C18</name>
    <dbReference type="NCBI Taxonomy" id="1698281"/>
    <lineage>
        <taxon>Archaea</taxon>
        <taxon>Methanobacteriati</taxon>
        <taxon>Methanobacteriota</taxon>
        <taxon>candidate division MSBL1</taxon>
    </lineage>
</organism>
<dbReference type="Pfam" id="PF08544">
    <property type="entry name" value="GHMP_kinases_C"/>
    <property type="match status" value="1"/>
</dbReference>